<dbReference type="Proteomes" id="UP000277204">
    <property type="component" value="Unassembled WGS sequence"/>
</dbReference>
<evidence type="ECO:0000313" key="1">
    <source>
        <dbReference type="EMBL" id="VDO54062.1"/>
    </source>
</evidence>
<sequence>MPSLSITVSLIHSHIWLILVQMLFPIFWCDVVCLVLYINPVCLKSMIHIVQAEIGVLD</sequence>
<dbReference type="AlphaFoldDB" id="A0A183LEC2"/>
<evidence type="ECO:0000313" key="2">
    <source>
        <dbReference type="Proteomes" id="UP000277204"/>
    </source>
</evidence>
<proteinExistence type="predicted"/>
<reference evidence="1 2" key="1">
    <citation type="submission" date="2018-11" db="EMBL/GenBank/DDBJ databases">
        <authorList>
            <consortium name="Pathogen Informatics"/>
        </authorList>
    </citation>
    <scope>NUCLEOTIDE SEQUENCE [LARGE SCALE GENOMIC DNA]</scope>
    <source>
        <strain evidence="1 2">Zambia</strain>
    </source>
</reference>
<name>A0A183LEC2_9TREM</name>
<organism evidence="1 2">
    <name type="scientific">Schistosoma margrebowiei</name>
    <dbReference type="NCBI Taxonomy" id="48269"/>
    <lineage>
        <taxon>Eukaryota</taxon>
        <taxon>Metazoa</taxon>
        <taxon>Spiralia</taxon>
        <taxon>Lophotrochozoa</taxon>
        <taxon>Platyhelminthes</taxon>
        <taxon>Trematoda</taxon>
        <taxon>Digenea</taxon>
        <taxon>Strigeidida</taxon>
        <taxon>Schistosomatoidea</taxon>
        <taxon>Schistosomatidae</taxon>
        <taxon>Schistosoma</taxon>
    </lineage>
</organism>
<protein>
    <submittedName>
        <fullName evidence="1">Uncharacterized protein</fullName>
    </submittedName>
</protein>
<keyword evidence="2" id="KW-1185">Reference proteome</keyword>
<dbReference type="EMBL" id="UZAI01000533">
    <property type="protein sequence ID" value="VDO54062.1"/>
    <property type="molecule type" value="Genomic_DNA"/>
</dbReference>
<accession>A0A183LEC2</accession>
<gene>
    <name evidence="1" type="ORF">SMRZ_LOCUS2147</name>
</gene>